<gene>
    <name evidence="2" type="ORF">ABS861_05625</name>
</gene>
<reference evidence="2" key="1">
    <citation type="submission" date="2024-06" db="EMBL/GenBank/DDBJ databases">
        <title>Genome assembly of the Oeneis chryxus ivallda.</title>
        <authorList>
            <person name="MacDonald Z."/>
            <person name="Shaffer H.B."/>
            <person name="Gillespie T."/>
            <person name="Marimuthu M.P.A."/>
            <person name="Nguyen O."/>
            <person name="Fairbairn C.W."/>
            <person name="Seligmann W.E."/>
            <person name="Escalona M."/>
            <person name="Miller C."/>
            <person name="Toffelmier E."/>
        </authorList>
    </citation>
    <scope>NUCLEOTIDE SEQUENCE</scope>
    <source>
        <strain evidence="2">CCGP_102_HBS-TG_Oc004</strain>
    </source>
</reference>
<dbReference type="EMBL" id="CP158587">
    <property type="protein sequence ID" value="XCA34829.1"/>
    <property type="molecule type" value="Genomic_DNA"/>
</dbReference>
<evidence type="ECO:0000313" key="2">
    <source>
        <dbReference type="EMBL" id="XCA34829.1"/>
    </source>
</evidence>
<proteinExistence type="predicted"/>
<accession>A0AAU7YM76</accession>
<feature type="compositionally biased region" description="Polar residues" evidence="1">
    <location>
        <begin position="1"/>
        <end position="16"/>
    </location>
</feature>
<feature type="region of interest" description="Disordered" evidence="1">
    <location>
        <begin position="1"/>
        <end position="22"/>
    </location>
</feature>
<organism evidence="2">
    <name type="scientific">Wolbachia endosymbiont of Oeneis ivallda</name>
    <dbReference type="NCBI Taxonomy" id="3171168"/>
    <lineage>
        <taxon>Bacteria</taxon>
        <taxon>Pseudomonadati</taxon>
        <taxon>Pseudomonadota</taxon>
        <taxon>Alphaproteobacteria</taxon>
        <taxon>Rickettsiales</taxon>
        <taxon>Anaplasmataceae</taxon>
        <taxon>Wolbachieae</taxon>
        <taxon>Wolbachia</taxon>
    </lineage>
</organism>
<evidence type="ECO:0000256" key="1">
    <source>
        <dbReference type="SAM" id="MobiDB-lite"/>
    </source>
</evidence>
<sequence length="120" mass="13301">MTIDNSVQNSTQNLARTDSGESKPIISKIDSIKFTADGKPYTENQLKRPAPFSHVEKIIGKVTDNMNNMIDILNTTLKAEQTKVTKLINTVGDKDNGLVKTINDLESKLEPPPMDTPEFI</sequence>
<name>A0AAU7YM76_9RICK</name>
<protein>
    <submittedName>
        <fullName evidence="2">Uncharacterized protein</fullName>
    </submittedName>
</protein>
<dbReference type="AlphaFoldDB" id="A0AAU7YM76"/>